<name>A0A7W5E238_9BACT</name>
<dbReference type="Proteomes" id="UP000536179">
    <property type="component" value="Unassembled WGS sequence"/>
</dbReference>
<feature type="signal peptide" evidence="1">
    <location>
        <begin position="1"/>
        <end position="27"/>
    </location>
</feature>
<gene>
    <name evidence="2" type="ORF">FHS27_004623</name>
</gene>
<sequence length="169" mass="18165">MMLRRYAALDPFFVLALSVLTTTAAIAQAPTATTPVCLAVVRQGVSKELQICWDEGTGRSPVVFLSDRRVLAEPKMGGGLKGAPIFREGGITLQYDAEKSAEAQAALYASEKFTGRQTDGAFQHVTVASVRLSVDQDAKPDARSVFVHVVSGTGRNMRLVGELRVLVLE</sequence>
<evidence type="ECO:0000313" key="2">
    <source>
        <dbReference type="EMBL" id="MBB3208790.1"/>
    </source>
</evidence>
<reference evidence="2 3" key="1">
    <citation type="submission" date="2020-08" db="EMBL/GenBank/DDBJ databases">
        <title>Genomic Encyclopedia of Type Strains, Phase III (KMG-III): the genomes of soil and plant-associated and newly described type strains.</title>
        <authorList>
            <person name="Whitman W."/>
        </authorList>
    </citation>
    <scope>NUCLEOTIDE SEQUENCE [LARGE SCALE GENOMIC DNA]</scope>
    <source>
        <strain evidence="2 3">CECT 8075</strain>
    </source>
</reference>
<evidence type="ECO:0000256" key="1">
    <source>
        <dbReference type="SAM" id="SignalP"/>
    </source>
</evidence>
<organism evidence="2 3">
    <name type="scientific">Aporhodopirellula rubra</name>
    <dbReference type="NCBI Taxonomy" id="980271"/>
    <lineage>
        <taxon>Bacteria</taxon>
        <taxon>Pseudomonadati</taxon>
        <taxon>Planctomycetota</taxon>
        <taxon>Planctomycetia</taxon>
        <taxon>Pirellulales</taxon>
        <taxon>Pirellulaceae</taxon>
        <taxon>Aporhodopirellula</taxon>
    </lineage>
</organism>
<dbReference type="AlphaFoldDB" id="A0A7W5E238"/>
<comment type="caution">
    <text evidence="2">The sequence shown here is derived from an EMBL/GenBank/DDBJ whole genome shotgun (WGS) entry which is preliminary data.</text>
</comment>
<feature type="chain" id="PRO_5030794195" evidence="1">
    <location>
        <begin position="28"/>
        <end position="169"/>
    </location>
</feature>
<protein>
    <submittedName>
        <fullName evidence="2">Uncharacterized protein</fullName>
    </submittedName>
</protein>
<keyword evidence="1" id="KW-0732">Signal</keyword>
<dbReference type="RefSeq" id="WP_184306947.1">
    <property type="nucleotide sequence ID" value="NZ_JACHXU010000018.1"/>
</dbReference>
<proteinExistence type="predicted"/>
<dbReference type="EMBL" id="JACHXU010000018">
    <property type="protein sequence ID" value="MBB3208790.1"/>
    <property type="molecule type" value="Genomic_DNA"/>
</dbReference>
<evidence type="ECO:0000313" key="3">
    <source>
        <dbReference type="Proteomes" id="UP000536179"/>
    </source>
</evidence>
<accession>A0A7W5E238</accession>
<keyword evidence="3" id="KW-1185">Reference proteome</keyword>